<feature type="transmembrane region" description="Helical" evidence="6">
    <location>
        <begin position="370"/>
        <end position="391"/>
    </location>
</feature>
<evidence type="ECO:0000256" key="2">
    <source>
        <dbReference type="ARBA" id="ARBA00022692"/>
    </source>
</evidence>
<reference evidence="7" key="1">
    <citation type="journal article" date="2019" name="Front. Microbiol.">
        <title>An Overview of Genes From Cyberlindnera americana, a Symbiont Yeast Isolated From the Gut of the Bark Beetle Dendroctonus rhizophagus (Curculionidae: Scolytinae), Involved in the Detoxification Process Using Genome and Transcriptome Data.</title>
        <authorList>
            <person name="Soto-Robles L.V."/>
            <person name="Torres-Banda V."/>
            <person name="Rivera-Orduna F.N."/>
            <person name="Curiel-Quesada E."/>
            <person name="Hidalgo-Lara M.E."/>
            <person name="Zuniga G."/>
        </authorList>
    </citation>
    <scope>NUCLEOTIDE SEQUENCE</scope>
    <source>
        <strain evidence="7">ChDrAdgY46</strain>
    </source>
</reference>
<feature type="compositionally biased region" description="Low complexity" evidence="5">
    <location>
        <begin position="26"/>
        <end position="46"/>
    </location>
</feature>
<feature type="transmembrane region" description="Helical" evidence="6">
    <location>
        <begin position="339"/>
        <end position="358"/>
    </location>
</feature>
<proteinExistence type="predicted"/>
<evidence type="ECO:0000256" key="1">
    <source>
        <dbReference type="ARBA" id="ARBA00004141"/>
    </source>
</evidence>
<dbReference type="GO" id="GO:0035348">
    <property type="term" value="P:acetyl-CoA transmembrane transport"/>
    <property type="evidence" value="ECO:0007669"/>
    <property type="project" value="InterPro"/>
</dbReference>
<accession>A0A5P8N973</accession>
<sequence>MSESSNIELLPIHNRKSHSGLPSRPQTPQLQETLSSTSTSSGSLPSSTLPILDRPQFILLIVLYLLQGIPVGLGFGSIPFLLKSKLSYSQVATFSLASYPYSLKLLWSPVVDAIYNKRLGRRKSWIIPIQLISGSTLIFLGMGMDQLLENPEENLVKITWTFFFLVFLCATQDIAVDGWALTILSPGSLSYASTAQTIGLNTGYFLSFTVFLAFNSSGFSNKYLRSIPQDYGVLSLNTYLKFWGFIYILITIFLIFFVHEEPQHLRSLKKSDTITNTTNKPKNTLDSLKQVYHSMFQVLKLSNIQAFILVHLISKIGFQANEGATNLKLLEKGFAREDLAITVLIDFPFEIIFGYYVAKWSSGKNSLNPWMFGYLGRLAAAALATVVVWSFPTNGVTTPYFIFVILQHLLGSFMSTIQFVSVNAFHTQISDPLIGGTYMTTLNTISNLGGQWPRYIVLNMIDWFTIAICSFDNELLQNFYIKSETEKEQCKAQDGLYTIVKDGYYITNMVCISLGLILFFGWIRQKINHLQSLPTSAWRVKDL</sequence>
<gene>
    <name evidence="7" type="ORF">g249</name>
</gene>
<comment type="subcellular location">
    <subcellularLocation>
        <location evidence="1">Membrane</location>
        <topology evidence="1">Multi-pass membrane protein</topology>
    </subcellularLocation>
</comment>
<dbReference type="AlphaFoldDB" id="A0A5P8N973"/>
<name>A0A5P8N973_9ASCO</name>
<evidence type="ECO:0000256" key="3">
    <source>
        <dbReference type="ARBA" id="ARBA00022989"/>
    </source>
</evidence>
<feature type="transmembrane region" description="Helical" evidence="6">
    <location>
        <begin position="239"/>
        <end position="259"/>
    </location>
</feature>
<dbReference type="InterPro" id="IPR036259">
    <property type="entry name" value="MFS_trans_sf"/>
</dbReference>
<feature type="transmembrane region" description="Helical" evidence="6">
    <location>
        <begin position="57"/>
        <end position="82"/>
    </location>
</feature>
<feature type="region of interest" description="Disordered" evidence="5">
    <location>
        <begin position="15"/>
        <end position="46"/>
    </location>
</feature>
<evidence type="ECO:0000256" key="5">
    <source>
        <dbReference type="SAM" id="MobiDB-lite"/>
    </source>
</evidence>
<dbReference type="PANTHER" id="PTHR12778">
    <property type="entry name" value="SOLUTE CARRIER FAMILY 33 ACETYL-COA TRANSPORTER -RELATED"/>
    <property type="match status" value="1"/>
</dbReference>
<evidence type="ECO:0000256" key="4">
    <source>
        <dbReference type="ARBA" id="ARBA00023136"/>
    </source>
</evidence>
<keyword evidence="4 6" id="KW-0472">Membrane</keyword>
<feature type="transmembrane region" description="Helical" evidence="6">
    <location>
        <begin position="198"/>
        <end position="219"/>
    </location>
</feature>
<keyword evidence="3 6" id="KW-1133">Transmembrane helix</keyword>
<dbReference type="EMBL" id="MK890542">
    <property type="protein sequence ID" value="QFR37047.1"/>
    <property type="molecule type" value="Genomic_DNA"/>
</dbReference>
<organism evidence="7">
    <name type="scientific">Cyberlindnera americana</name>
    <dbReference type="NCBI Taxonomy" id="36016"/>
    <lineage>
        <taxon>Eukaryota</taxon>
        <taxon>Fungi</taxon>
        <taxon>Dikarya</taxon>
        <taxon>Ascomycota</taxon>
        <taxon>Saccharomycotina</taxon>
        <taxon>Saccharomycetes</taxon>
        <taxon>Phaffomycetales</taxon>
        <taxon>Phaffomycetaceae</taxon>
        <taxon>Cyberlindnera</taxon>
    </lineage>
</organism>
<dbReference type="PANTHER" id="PTHR12778:SF9">
    <property type="entry name" value="ACETYL-COENZYME A TRANSPORTER 1"/>
    <property type="match status" value="1"/>
</dbReference>
<dbReference type="GO" id="GO:0016020">
    <property type="term" value="C:membrane"/>
    <property type="evidence" value="ECO:0007669"/>
    <property type="project" value="UniProtKB-SubCell"/>
</dbReference>
<feature type="transmembrane region" description="Helical" evidence="6">
    <location>
        <begin position="162"/>
        <end position="186"/>
    </location>
</feature>
<dbReference type="GO" id="GO:0008521">
    <property type="term" value="F:acetyl-CoA transmembrane transporter activity"/>
    <property type="evidence" value="ECO:0007669"/>
    <property type="project" value="InterPro"/>
</dbReference>
<evidence type="ECO:0000313" key="7">
    <source>
        <dbReference type="EMBL" id="QFR37047.1"/>
    </source>
</evidence>
<protein>
    <submittedName>
        <fullName evidence="7">MFS transporter</fullName>
    </submittedName>
</protein>
<dbReference type="SUPFAM" id="SSF103473">
    <property type="entry name" value="MFS general substrate transporter"/>
    <property type="match status" value="1"/>
</dbReference>
<evidence type="ECO:0000256" key="6">
    <source>
        <dbReference type="SAM" id="Phobius"/>
    </source>
</evidence>
<feature type="transmembrane region" description="Helical" evidence="6">
    <location>
        <begin position="400"/>
        <end position="420"/>
    </location>
</feature>
<dbReference type="FunFam" id="1.20.1250.20:FF:000289">
    <property type="entry name" value="Acetyl-coenzyme A transporter 1"/>
    <property type="match status" value="1"/>
</dbReference>
<dbReference type="InterPro" id="IPR004752">
    <property type="entry name" value="AmpG_permease/AT-1"/>
</dbReference>
<keyword evidence="2 6" id="KW-0812">Transmembrane</keyword>
<feature type="transmembrane region" description="Helical" evidence="6">
    <location>
        <begin position="504"/>
        <end position="523"/>
    </location>
</feature>
<dbReference type="Pfam" id="PF13000">
    <property type="entry name" value="Acatn"/>
    <property type="match status" value="2"/>
</dbReference>
<feature type="transmembrane region" description="Helical" evidence="6">
    <location>
        <begin position="125"/>
        <end position="142"/>
    </location>
</feature>
<dbReference type="InterPro" id="IPR024371">
    <property type="entry name" value="AcetylCoA_trans_1-like"/>
</dbReference>